<feature type="domain" description="FecR protein" evidence="1">
    <location>
        <begin position="111"/>
        <end position="203"/>
    </location>
</feature>
<dbReference type="GO" id="GO:0016989">
    <property type="term" value="F:sigma factor antagonist activity"/>
    <property type="evidence" value="ECO:0007669"/>
    <property type="project" value="TreeGrafter"/>
</dbReference>
<proteinExistence type="predicted"/>
<evidence type="ECO:0000313" key="6">
    <source>
        <dbReference type="Proteomes" id="UP000195814"/>
    </source>
</evidence>
<evidence type="ECO:0000313" key="5">
    <source>
        <dbReference type="Proteomes" id="UP000195729"/>
    </source>
</evidence>
<protein>
    <submittedName>
        <fullName evidence="3">Iron dicitrate transport regulator FecR</fullName>
    </submittedName>
</protein>
<dbReference type="PIRSF" id="PIRSF018266">
    <property type="entry name" value="FecR"/>
    <property type="match status" value="1"/>
</dbReference>
<dbReference type="InterPro" id="IPR012373">
    <property type="entry name" value="Ferrdict_sens_TM"/>
</dbReference>
<organism evidence="3 6">
    <name type="scientific">Tatumella citrea</name>
    <name type="common">Pantoea citrea</name>
    <dbReference type="NCBI Taxonomy" id="53336"/>
    <lineage>
        <taxon>Bacteria</taxon>
        <taxon>Pseudomonadati</taxon>
        <taxon>Pseudomonadota</taxon>
        <taxon>Gammaproteobacteria</taxon>
        <taxon>Enterobacterales</taxon>
        <taxon>Erwiniaceae</taxon>
        <taxon>Tatumella</taxon>
    </lineage>
</organism>
<dbReference type="InterPro" id="IPR006860">
    <property type="entry name" value="FecR"/>
</dbReference>
<accession>A0A1Y0LDP8</accession>
<dbReference type="InterPro" id="IPR032623">
    <property type="entry name" value="FecR_N"/>
</dbReference>
<gene>
    <name evidence="3" type="ORF">A7K98_20705</name>
    <name evidence="4" type="ORF">A7K99_20690</name>
</gene>
<dbReference type="PANTHER" id="PTHR30273:SF2">
    <property type="entry name" value="PROTEIN FECR"/>
    <property type="match status" value="1"/>
</dbReference>
<dbReference type="Gene3D" id="3.55.50.30">
    <property type="match status" value="1"/>
</dbReference>
<dbReference type="Gene3D" id="2.60.120.1440">
    <property type="match status" value="1"/>
</dbReference>
<feature type="domain" description="FecR N-terminal" evidence="2">
    <location>
        <begin position="15"/>
        <end position="56"/>
    </location>
</feature>
<dbReference type="PANTHER" id="PTHR30273">
    <property type="entry name" value="PERIPLASMIC SIGNAL SENSOR AND SIGMA FACTOR ACTIVATOR FECR-RELATED"/>
    <property type="match status" value="1"/>
</dbReference>
<reference evidence="5 6" key="1">
    <citation type="submission" date="2016-05" db="EMBL/GenBank/DDBJ databases">
        <title>Complete genome sequence of two 2,5-diketo-D-glunonic acid producing strain Tatumella citrea.</title>
        <authorList>
            <person name="Duan C."/>
            <person name="Yang J."/>
            <person name="Yang S."/>
        </authorList>
    </citation>
    <scope>NUCLEOTIDE SEQUENCE [LARGE SCALE GENOMIC DNA]</scope>
    <source>
        <strain evidence="4 5">ATCC 39140</strain>
        <strain evidence="3 6">DSM 13699</strain>
    </source>
</reference>
<name>A0A1Y0LDP8_TATCI</name>
<dbReference type="NCBIfam" id="NF007296">
    <property type="entry name" value="PRK09774.1"/>
    <property type="match status" value="1"/>
</dbReference>
<evidence type="ECO:0000259" key="2">
    <source>
        <dbReference type="Pfam" id="PF16220"/>
    </source>
</evidence>
<dbReference type="Pfam" id="PF04773">
    <property type="entry name" value="FecR"/>
    <property type="match status" value="1"/>
</dbReference>
<dbReference type="EMBL" id="CP015581">
    <property type="protein sequence ID" value="ARU99955.1"/>
    <property type="molecule type" value="Genomic_DNA"/>
</dbReference>
<dbReference type="Pfam" id="PF16220">
    <property type="entry name" value="DUF4880"/>
    <property type="match status" value="1"/>
</dbReference>
<dbReference type="AlphaFoldDB" id="A0A1Y0LDP8"/>
<dbReference type="Proteomes" id="UP000195814">
    <property type="component" value="Chromosome"/>
</dbReference>
<dbReference type="EMBL" id="CP015579">
    <property type="protein sequence ID" value="ARU95915.1"/>
    <property type="molecule type" value="Genomic_DNA"/>
</dbReference>
<sequence length="319" mass="35249">MVQALSESKKRALRSASYWYAQLNDPSVTARQTGKWQQWHQSHADHQWAWQQVESLRRQMNAIPVGVTEGLMADSPATRRSVLKGLLLLAGSAATGWQLWHSELAEGMRADYHTATGQMLHQSLGDGSLLTLNTDSAANVRFDSQQRLIELLYGDIAIKTGHDLAHRPFRILTQPALLTALGTRFTVQQREDKVLISVREHAVRAVLLHDPQKSVLVTEGQSLRIDPAGFSELRPADPHSSDWINGTVSFSDQTLSKVVSVLSQYHPGVLRCTPSVAGLRLSGTFPLTNIPAALQAIAATLPVNIQYITQYIILIRGRS</sequence>
<dbReference type="KEGG" id="tci:A7K98_20705"/>
<dbReference type="Proteomes" id="UP000195729">
    <property type="component" value="Chromosome"/>
</dbReference>
<dbReference type="OrthoDB" id="8641865at2"/>
<evidence type="ECO:0000313" key="3">
    <source>
        <dbReference type="EMBL" id="ARU95915.1"/>
    </source>
</evidence>
<dbReference type="RefSeq" id="WP_087490254.1">
    <property type="nucleotide sequence ID" value="NZ_CP015579.1"/>
</dbReference>
<evidence type="ECO:0000259" key="1">
    <source>
        <dbReference type="Pfam" id="PF04773"/>
    </source>
</evidence>
<keyword evidence="5" id="KW-1185">Reference proteome</keyword>
<evidence type="ECO:0000313" key="4">
    <source>
        <dbReference type="EMBL" id="ARU99955.1"/>
    </source>
</evidence>